<dbReference type="Proteomes" id="UP000033188">
    <property type="component" value="Chromosome 1"/>
</dbReference>
<dbReference type="PANTHER" id="PTHR33284">
    <property type="entry name" value="RIBOSOMAL PROTEIN L25/GLN-TRNA SYNTHETASE, ANTI-CODON-BINDING DOMAIN-CONTAINING PROTEIN"/>
    <property type="match status" value="1"/>
</dbReference>
<gene>
    <name evidence="1" type="ORF">BBBOND_0101050</name>
</gene>
<keyword evidence="2" id="KW-1185">Reference proteome</keyword>
<dbReference type="GeneID" id="24562317"/>
<sequence length="263" mass="30189">MSFKNILKREHWKILKRQLCEQFREHSRDTEATVAAHTWPRFVQKEHLLASKLVPAIITAHGPPRKICIKVSDIFRLAFDEEHGHLSHLFSGRLYNLQIGDAVERCVVTHVHADPIEKVLYFVKFSRHVEGCISEVDIPCTVVGLLASPAYLKGYHVQLMMPTIKCEVAGKTVPPPFLIDVSKLDFREPFNSIMLKDIAHLLPEDESVLFHRSYNPDTQEVVCTYQAGSLPEEPLPPDYVDPNFLNKKGRRIHLTYKGFFPKQ</sequence>
<dbReference type="InterPro" id="IPR011035">
    <property type="entry name" value="Ribosomal_bL25/Gln-tRNA_synth"/>
</dbReference>
<dbReference type="RefSeq" id="XP_012765962.1">
    <property type="nucleotide sequence ID" value="XM_012910508.1"/>
</dbReference>
<dbReference type="GO" id="GO:0006412">
    <property type="term" value="P:translation"/>
    <property type="evidence" value="ECO:0007669"/>
    <property type="project" value="InterPro"/>
</dbReference>
<keyword evidence="1" id="KW-0687">Ribonucleoprotein</keyword>
<dbReference type="GO" id="GO:0008097">
    <property type="term" value="F:5S rRNA binding"/>
    <property type="evidence" value="ECO:0007669"/>
    <property type="project" value="TreeGrafter"/>
</dbReference>
<dbReference type="SUPFAM" id="SSF50715">
    <property type="entry name" value="Ribosomal protein L25-like"/>
    <property type="match status" value="1"/>
</dbReference>
<evidence type="ECO:0000313" key="2">
    <source>
        <dbReference type="Proteomes" id="UP000033188"/>
    </source>
</evidence>
<proteinExistence type="predicted"/>
<dbReference type="AlphaFoldDB" id="A0A061CYT2"/>
<dbReference type="VEuPathDB" id="PiroplasmaDB:BBBOND_0101050"/>
<keyword evidence="1" id="KW-0689">Ribosomal protein</keyword>
<accession>A0A061CYT2</accession>
<dbReference type="KEGG" id="bbig:BBBOND_0101050"/>
<dbReference type="OMA" id="NIPCSIV"/>
<evidence type="ECO:0000313" key="1">
    <source>
        <dbReference type="EMBL" id="CDR93776.1"/>
    </source>
</evidence>
<dbReference type="GO" id="GO:0022625">
    <property type="term" value="C:cytosolic large ribosomal subunit"/>
    <property type="evidence" value="ECO:0007669"/>
    <property type="project" value="TreeGrafter"/>
</dbReference>
<dbReference type="PANTHER" id="PTHR33284:SF1">
    <property type="entry name" value="RIBOSOMAL PROTEIN L25_GLN-TRNA SYNTHETASE, ANTI-CODON-BINDING DOMAIN-CONTAINING PROTEIN"/>
    <property type="match status" value="1"/>
</dbReference>
<dbReference type="InterPro" id="IPR020930">
    <property type="entry name" value="Ribosomal_uL5_bac-type"/>
</dbReference>
<dbReference type="GO" id="GO:0003735">
    <property type="term" value="F:structural constituent of ribosome"/>
    <property type="evidence" value="ECO:0007669"/>
    <property type="project" value="InterPro"/>
</dbReference>
<protein>
    <submittedName>
        <fullName evidence="1">50S ribosomal protein L25</fullName>
    </submittedName>
</protein>
<dbReference type="OrthoDB" id="6752799at2759"/>
<reference evidence="2" key="1">
    <citation type="journal article" date="2014" name="Nucleic Acids Res.">
        <title>The evolutionary dynamics of variant antigen genes in Babesia reveal a history of genomic innovation underlying host-parasite interaction.</title>
        <authorList>
            <person name="Jackson A.P."/>
            <person name="Otto T.D."/>
            <person name="Darby A."/>
            <person name="Ramaprasad A."/>
            <person name="Xia D."/>
            <person name="Echaide I.E."/>
            <person name="Farber M."/>
            <person name="Gahlot S."/>
            <person name="Gamble J."/>
            <person name="Gupta D."/>
            <person name="Gupta Y."/>
            <person name="Jackson L."/>
            <person name="Malandrin L."/>
            <person name="Malas T.B."/>
            <person name="Moussa E."/>
            <person name="Nair M."/>
            <person name="Reid A.J."/>
            <person name="Sanders M."/>
            <person name="Sharma J."/>
            <person name="Tracey A."/>
            <person name="Quail M.A."/>
            <person name="Weir W."/>
            <person name="Wastling J.M."/>
            <person name="Hall N."/>
            <person name="Willadsen P."/>
            <person name="Lingelbach K."/>
            <person name="Shiels B."/>
            <person name="Tait A."/>
            <person name="Berriman M."/>
            <person name="Allred D.R."/>
            <person name="Pain A."/>
        </authorList>
    </citation>
    <scope>NUCLEOTIDE SEQUENCE [LARGE SCALE GENOMIC DNA]</scope>
    <source>
        <strain evidence="2">Bond</strain>
    </source>
</reference>
<organism evidence="1 2">
    <name type="scientific">Babesia bigemina</name>
    <dbReference type="NCBI Taxonomy" id="5866"/>
    <lineage>
        <taxon>Eukaryota</taxon>
        <taxon>Sar</taxon>
        <taxon>Alveolata</taxon>
        <taxon>Apicomplexa</taxon>
        <taxon>Aconoidasida</taxon>
        <taxon>Piroplasmida</taxon>
        <taxon>Babesiidae</taxon>
        <taxon>Babesia</taxon>
    </lineage>
</organism>
<name>A0A061CYT2_BABBI</name>
<dbReference type="EMBL" id="LK391707">
    <property type="protein sequence ID" value="CDR93776.1"/>
    <property type="molecule type" value="Genomic_DNA"/>
</dbReference>